<keyword evidence="1" id="KW-1133">Transmembrane helix</keyword>
<evidence type="ECO:0000313" key="2">
    <source>
        <dbReference type="EMBL" id="VAW49891.1"/>
    </source>
</evidence>
<evidence type="ECO:0000256" key="1">
    <source>
        <dbReference type="SAM" id="Phobius"/>
    </source>
</evidence>
<dbReference type="EMBL" id="UOFB01000408">
    <property type="protein sequence ID" value="VAW49891.1"/>
    <property type="molecule type" value="Genomic_DNA"/>
</dbReference>
<organism evidence="2">
    <name type="scientific">hydrothermal vent metagenome</name>
    <dbReference type="NCBI Taxonomy" id="652676"/>
    <lineage>
        <taxon>unclassified sequences</taxon>
        <taxon>metagenomes</taxon>
        <taxon>ecological metagenomes</taxon>
    </lineage>
</organism>
<feature type="transmembrane region" description="Helical" evidence="1">
    <location>
        <begin position="91"/>
        <end position="111"/>
    </location>
</feature>
<gene>
    <name evidence="2" type="ORF">MNBD_GAMMA04-168</name>
</gene>
<keyword evidence="1" id="KW-0472">Membrane</keyword>
<name>A0A3B0W3Q0_9ZZZZ</name>
<reference evidence="2" key="1">
    <citation type="submission" date="2018-06" db="EMBL/GenBank/DDBJ databases">
        <authorList>
            <person name="Zhirakovskaya E."/>
        </authorList>
    </citation>
    <scope>NUCLEOTIDE SEQUENCE</scope>
</reference>
<accession>A0A3B0W3Q0</accession>
<dbReference type="AlphaFoldDB" id="A0A3B0W3Q0"/>
<sequence>MSINLIISFFLAGLAFGSWFLMAGLAFYAGRTRVKKIDKIAHGFEIPHDSIFFLVMRVPNYGGALLWQWYAKRIGLAGKIEHFDQRFRWPFIAAFLLMLFGVLMLIAMVLFDHYAGIT</sequence>
<feature type="transmembrane region" description="Helical" evidence="1">
    <location>
        <begin position="6"/>
        <end position="30"/>
    </location>
</feature>
<protein>
    <submittedName>
        <fullName evidence="2">Uncharacterized protein</fullName>
    </submittedName>
</protein>
<proteinExistence type="predicted"/>
<keyword evidence="1" id="KW-0812">Transmembrane</keyword>